<evidence type="ECO:0000313" key="2">
    <source>
        <dbReference type="Proteomes" id="UP001469553"/>
    </source>
</evidence>
<proteinExistence type="predicted"/>
<feature type="non-terminal residue" evidence="1">
    <location>
        <position position="141"/>
    </location>
</feature>
<keyword evidence="2" id="KW-1185">Reference proteome</keyword>
<dbReference type="Proteomes" id="UP001469553">
    <property type="component" value="Unassembled WGS sequence"/>
</dbReference>
<evidence type="ECO:0000313" key="1">
    <source>
        <dbReference type="EMBL" id="MEQ2305555.1"/>
    </source>
</evidence>
<gene>
    <name evidence="1" type="ORF">AMECASPLE_039085</name>
</gene>
<organism evidence="1 2">
    <name type="scientific">Ameca splendens</name>
    <dbReference type="NCBI Taxonomy" id="208324"/>
    <lineage>
        <taxon>Eukaryota</taxon>
        <taxon>Metazoa</taxon>
        <taxon>Chordata</taxon>
        <taxon>Craniata</taxon>
        <taxon>Vertebrata</taxon>
        <taxon>Euteleostomi</taxon>
        <taxon>Actinopterygii</taxon>
        <taxon>Neopterygii</taxon>
        <taxon>Teleostei</taxon>
        <taxon>Neoteleostei</taxon>
        <taxon>Acanthomorphata</taxon>
        <taxon>Ovalentaria</taxon>
        <taxon>Atherinomorphae</taxon>
        <taxon>Cyprinodontiformes</taxon>
        <taxon>Goodeidae</taxon>
        <taxon>Ameca</taxon>
    </lineage>
</organism>
<dbReference type="EMBL" id="JAHRIP010064185">
    <property type="protein sequence ID" value="MEQ2305555.1"/>
    <property type="molecule type" value="Genomic_DNA"/>
</dbReference>
<name>A0ABV0ZIX6_9TELE</name>
<sequence>MHFSFIMQMRRAAFFSPAPLLLVNIQEGGGSMCRPRVCPNSGAGSFQVPDYVTARRGRSVKCGRQMCPSFARFEGWVVSILHGPSFPMIHCGSKRFGPTGAAMVDHSGKSWTKEQTDQFIKLRGENHHLFTGAKNSATVAW</sequence>
<accession>A0ABV0ZIX6</accession>
<reference evidence="1 2" key="1">
    <citation type="submission" date="2021-06" db="EMBL/GenBank/DDBJ databases">
        <authorList>
            <person name="Palmer J.M."/>
        </authorList>
    </citation>
    <scope>NUCLEOTIDE SEQUENCE [LARGE SCALE GENOMIC DNA]</scope>
    <source>
        <strain evidence="1 2">AS_MEX2019</strain>
        <tissue evidence="1">Muscle</tissue>
    </source>
</reference>
<protein>
    <recommendedName>
        <fullName evidence="3">Secreted protein</fullName>
    </recommendedName>
</protein>
<evidence type="ECO:0008006" key="3">
    <source>
        <dbReference type="Google" id="ProtNLM"/>
    </source>
</evidence>
<comment type="caution">
    <text evidence="1">The sequence shown here is derived from an EMBL/GenBank/DDBJ whole genome shotgun (WGS) entry which is preliminary data.</text>
</comment>